<keyword evidence="2" id="KW-0812">Transmembrane</keyword>
<dbReference type="PROSITE" id="PS50850">
    <property type="entry name" value="MFS"/>
    <property type="match status" value="1"/>
</dbReference>
<feature type="domain" description="Major facilitator superfamily (MFS) profile" evidence="3">
    <location>
        <begin position="1"/>
        <end position="384"/>
    </location>
</feature>
<evidence type="ECO:0000313" key="5">
    <source>
        <dbReference type="RefSeq" id="XP_002739959.1"/>
    </source>
</evidence>
<dbReference type="InterPro" id="IPR020846">
    <property type="entry name" value="MFS_dom"/>
</dbReference>
<dbReference type="InterPro" id="IPR050327">
    <property type="entry name" value="Proton-linked_MCT"/>
</dbReference>
<feature type="transmembrane region" description="Helical" evidence="2">
    <location>
        <begin position="20"/>
        <end position="37"/>
    </location>
</feature>
<dbReference type="Proteomes" id="UP000694865">
    <property type="component" value="Unplaced"/>
</dbReference>
<organism evidence="4 5">
    <name type="scientific">Saccoglossus kowalevskii</name>
    <name type="common">Acorn worm</name>
    <dbReference type="NCBI Taxonomy" id="10224"/>
    <lineage>
        <taxon>Eukaryota</taxon>
        <taxon>Metazoa</taxon>
        <taxon>Hemichordata</taxon>
        <taxon>Enteropneusta</taxon>
        <taxon>Harrimaniidae</taxon>
        <taxon>Saccoglossus</taxon>
    </lineage>
</organism>
<sequence length="384" mass="41591">MSVFLVEFREYFHDGAGKTALVASFMMGVRGFSAPLISILDNKFGSRPLIIIGGILSTIGLFMSSFVNNVTVLFLSYGVLSGIGFGFLYGPNVVIVGQYFHKHHVLANGVVFAGTATGLMAFPPLYHILIDTYGWRGAMIVMAGINMNIVVCGMLMRPPPTEDVYIRQTHRPESKSCGEEYLEETEYKQIIDDCETSDYELQEANEIQALLNGKISKPYINKLSDVLGLQLFKKSWFWILCISGTISGIGHNTAMMHTVSKAVSVGIAKLDAAFLMTIMGACSLIGRVMHGVFIDIGNISPVFITSVSWLVCGMLTLFITLVSKDNYVLFAIISAIYGIFSGTALSLHGSVCMKDCLGGEVLSSSVGWYLAISSIGFTAGPPIG</sequence>
<dbReference type="InterPro" id="IPR011701">
    <property type="entry name" value="MFS"/>
</dbReference>
<feature type="non-terminal residue" evidence="5">
    <location>
        <position position="384"/>
    </location>
</feature>
<dbReference type="GeneID" id="100372941"/>
<dbReference type="PANTHER" id="PTHR11360:SF284">
    <property type="entry name" value="EG:103B4.3 PROTEIN-RELATED"/>
    <property type="match status" value="1"/>
</dbReference>
<evidence type="ECO:0000256" key="2">
    <source>
        <dbReference type="SAM" id="Phobius"/>
    </source>
</evidence>
<feature type="transmembrane region" description="Helical" evidence="2">
    <location>
        <begin position="106"/>
        <end position="129"/>
    </location>
</feature>
<feature type="transmembrane region" description="Helical" evidence="2">
    <location>
        <begin position="73"/>
        <end position="94"/>
    </location>
</feature>
<feature type="transmembrane region" description="Helical" evidence="2">
    <location>
        <begin position="49"/>
        <end position="67"/>
    </location>
</feature>
<keyword evidence="2" id="KW-1133">Transmembrane helix</keyword>
<evidence type="ECO:0000313" key="4">
    <source>
        <dbReference type="Proteomes" id="UP000694865"/>
    </source>
</evidence>
<dbReference type="Pfam" id="PF07690">
    <property type="entry name" value="MFS_1"/>
    <property type="match status" value="1"/>
</dbReference>
<name>A0ABM0GY56_SACKO</name>
<reference evidence="5" key="1">
    <citation type="submission" date="2025-08" db="UniProtKB">
        <authorList>
            <consortium name="RefSeq"/>
        </authorList>
    </citation>
    <scope>IDENTIFICATION</scope>
    <source>
        <tissue evidence="5">Testes</tissue>
    </source>
</reference>
<dbReference type="SUPFAM" id="SSF103473">
    <property type="entry name" value="MFS general substrate transporter"/>
    <property type="match status" value="1"/>
</dbReference>
<keyword evidence="2" id="KW-0472">Membrane</keyword>
<feature type="transmembrane region" description="Helical" evidence="2">
    <location>
        <begin position="235"/>
        <end position="252"/>
    </location>
</feature>
<gene>
    <name evidence="5" type="primary">LOC100372941</name>
</gene>
<feature type="transmembrane region" description="Helical" evidence="2">
    <location>
        <begin position="327"/>
        <end position="347"/>
    </location>
</feature>
<dbReference type="RefSeq" id="XP_002739959.1">
    <property type="nucleotide sequence ID" value="XM_002739913.1"/>
</dbReference>
<evidence type="ECO:0000256" key="1">
    <source>
        <dbReference type="ARBA" id="ARBA00004141"/>
    </source>
</evidence>
<feature type="transmembrane region" description="Helical" evidence="2">
    <location>
        <begin position="302"/>
        <end position="321"/>
    </location>
</feature>
<protein>
    <submittedName>
        <fullName evidence="5">Monocarboxylate transporter 12-like</fullName>
    </submittedName>
</protein>
<proteinExistence type="predicted"/>
<dbReference type="PANTHER" id="PTHR11360">
    <property type="entry name" value="MONOCARBOXYLATE TRANSPORTER"/>
    <property type="match status" value="1"/>
</dbReference>
<comment type="subcellular location">
    <subcellularLocation>
        <location evidence="1">Membrane</location>
        <topology evidence="1">Multi-pass membrane protein</topology>
    </subcellularLocation>
</comment>
<dbReference type="InterPro" id="IPR036259">
    <property type="entry name" value="MFS_trans_sf"/>
</dbReference>
<evidence type="ECO:0000259" key="3">
    <source>
        <dbReference type="PROSITE" id="PS50850"/>
    </source>
</evidence>
<feature type="transmembrane region" description="Helical" evidence="2">
    <location>
        <begin position="272"/>
        <end position="290"/>
    </location>
</feature>
<feature type="transmembrane region" description="Helical" evidence="2">
    <location>
        <begin position="135"/>
        <end position="156"/>
    </location>
</feature>
<dbReference type="Gene3D" id="1.20.1250.20">
    <property type="entry name" value="MFS general substrate transporter like domains"/>
    <property type="match status" value="1"/>
</dbReference>
<accession>A0ABM0GY56</accession>
<keyword evidence="4" id="KW-1185">Reference proteome</keyword>